<dbReference type="PROSITE" id="PS00687">
    <property type="entry name" value="ALDEHYDE_DEHYDR_GLU"/>
    <property type="match status" value="1"/>
</dbReference>
<evidence type="ECO:0000256" key="3">
    <source>
        <dbReference type="PROSITE-ProRule" id="PRU10007"/>
    </source>
</evidence>
<dbReference type="InterPro" id="IPR015590">
    <property type="entry name" value="Aldehyde_DH_dom"/>
</dbReference>
<dbReference type="NCBIfam" id="TIGR01780">
    <property type="entry name" value="SSADH"/>
    <property type="match status" value="1"/>
</dbReference>
<dbReference type="GO" id="GO:0005829">
    <property type="term" value="C:cytosol"/>
    <property type="evidence" value="ECO:0007669"/>
    <property type="project" value="TreeGrafter"/>
</dbReference>
<dbReference type="Proteomes" id="UP000619512">
    <property type="component" value="Unassembled WGS sequence"/>
</dbReference>
<dbReference type="InterPro" id="IPR010102">
    <property type="entry name" value="Succ_semiAld_DH"/>
</dbReference>
<evidence type="ECO:0000313" key="8">
    <source>
        <dbReference type="Proteomes" id="UP000294359"/>
    </source>
</evidence>
<keyword evidence="8" id="KW-1185">Reference proteome</keyword>
<dbReference type="FunFam" id="3.40.309.10:FF:000004">
    <property type="entry name" value="Succinate-semialdehyde dehydrogenase I"/>
    <property type="match status" value="1"/>
</dbReference>
<dbReference type="NCBIfam" id="NF008415">
    <property type="entry name" value="PRK11241.1"/>
    <property type="match status" value="1"/>
</dbReference>
<comment type="similarity">
    <text evidence="1 4">Belongs to the aldehyde dehydrogenase family.</text>
</comment>
<dbReference type="GO" id="GO:0009450">
    <property type="term" value="P:gamma-aminobutyric acid catabolic process"/>
    <property type="evidence" value="ECO:0007669"/>
    <property type="project" value="InterPro"/>
</dbReference>
<evidence type="ECO:0000313" key="7">
    <source>
        <dbReference type="EMBL" id="QBQ37446.1"/>
    </source>
</evidence>
<proteinExistence type="inferred from homology"/>
<dbReference type="AlphaFoldDB" id="A0A4P7BFC5"/>
<dbReference type="GO" id="GO:0004777">
    <property type="term" value="F:succinate-semialdehyde dehydrogenase (NAD+) activity"/>
    <property type="evidence" value="ECO:0007669"/>
    <property type="project" value="TreeGrafter"/>
</dbReference>
<dbReference type="InterPro" id="IPR016162">
    <property type="entry name" value="Ald_DH_N"/>
</dbReference>
<dbReference type="SUPFAM" id="SSF53720">
    <property type="entry name" value="ALDH-like"/>
    <property type="match status" value="1"/>
</dbReference>
<dbReference type="InterPro" id="IPR016163">
    <property type="entry name" value="Ald_DH_C"/>
</dbReference>
<evidence type="ECO:0000256" key="4">
    <source>
        <dbReference type="RuleBase" id="RU003345"/>
    </source>
</evidence>
<protein>
    <submittedName>
        <fullName evidence="6">NAD-dependent succinate-semialdehyde dehydrogenase</fullName>
    </submittedName>
    <submittedName>
        <fullName evidence="7">NADP-dependent succinate-semialdehyde dehydrogenase</fullName>
    </submittedName>
</protein>
<dbReference type="Gene3D" id="3.40.605.10">
    <property type="entry name" value="Aldehyde Dehydrogenase, Chain A, domain 1"/>
    <property type="match status" value="1"/>
</dbReference>
<feature type="domain" description="Aldehyde dehydrogenase" evidence="5">
    <location>
        <begin position="19"/>
        <end position="477"/>
    </location>
</feature>
<reference evidence="6" key="3">
    <citation type="submission" date="2022-12" db="EMBL/GenBank/DDBJ databases">
        <authorList>
            <person name="Sun Q."/>
            <person name="Kim S."/>
        </authorList>
    </citation>
    <scope>NUCLEOTIDE SEQUENCE</scope>
    <source>
        <strain evidence="6">KCTC 12344</strain>
    </source>
</reference>
<name>A0A4P7BFC5_9BURK</name>
<reference evidence="6" key="1">
    <citation type="journal article" date="2014" name="Int. J. Syst. Evol. Microbiol.">
        <title>Complete genome sequence of Corynebacterium casei LMG S-19264T (=DSM 44701T), isolated from a smear-ripened cheese.</title>
        <authorList>
            <consortium name="US DOE Joint Genome Institute (JGI-PGF)"/>
            <person name="Walter F."/>
            <person name="Albersmeier A."/>
            <person name="Kalinowski J."/>
            <person name="Ruckert C."/>
        </authorList>
    </citation>
    <scope>NUCLEOTIDE SEQUENCE</scope>
    <source>
        <strain evidence="6">KCTC 12344</strain>
    </source>
</reference>
<dbReference type="InterPro" id="IPR050740">
    <property type="entry name" value="Aldehyde_DH_Superfamily"/>
</dbReference>
<dbReference type="PROSITE" id="PS00070">
    <property type="entry name" value="ALDEHYDE_DEHYDR_CYS"/>
    <property type="match status" value="1"/>
</dbReference>
<organism evidence="6 9">
    <name type="scientific">Pseudoduganella plicata</name>
    <dbReference type="NCBI Taxonomy" id="321984"/>
    <lineage>
        <taxon>Bacteria</taxon>
        <taxon>Pseudomonadati</taxon>
        <taxon>Pseudomonadota</taxon>
        <taxon>Betaproteobacteria</taxon>
        <taxon>Burkholderiales</taxon>
        <taxon>Oxalobacteraceae</taxon>
        <taxon>Telluria group</taxon>
        <taxon>Pseudoduganella</taxon>
    </lineage>
</organism>
<dbReference type="RefSeq" id="WP_134385930.1">
    <property type="nucleotide sequence ID" value="NZ_BMWW01000004.1"/>
</dbReference>
<accession>A0A4P7BFC5</accession>
<dbReference type="InterPro" id="IPR016160">
    <property type="entry name" value="Ald_DH_CS_CYS"/>
</dbReference>
<evidence type="ECO:0000313" key="9">
    <source>
        <dbReference type="Proteomes" id="UP000619512"/>
    </source>
</evidence>
<dbReference type="InterPro" id="IPR016161">
    <property type="entry name" value="Ald_DH/histidinol_DH"/>
</dbReference>
<reference evidence="7 8" key="2">
    <citation type="submission" date="2019-03" db="EMBL/GenBank/DDBJ databases">
        <title>Draft Genome Sequences of Six Type Strains of the Genus Massilia.</title>
        <authorList>
            <person name="Miess H."/>
            <person name="Frediansyhah A."/>
            <person name="Gross H."/>
        </authorList>
    </citation>
    <scope>NUCLEOTIDE SEQUENCE [LARGE SCALE GENOMIC DNA]</scope>
    <source>
        <strain evidence="7 8">DSM 17505</strain>
    </source>
</reference>
<evidence type="ECO:0000259" key="5">
    <source>
        <dbReference type="Pfam" id="PF00171"/>
    </source>
</evidence>
<keyword evidence="2 4" id="KW-0560">Oxidoreductase</keyword>
<dbReference type="FunFam" id="3.40.605.10:FF:000005">
    <property type="entry name" value="Succinate-semialdehyde dehydrogenase I"/>
    <property type="match status" value="1"/>
</dbReference>
<dbReference type="EMBL" id="BMWW01000004">
    <property type="protein sequence ID" value="GGY90237.1"/>
    <property type="molecule type" value="Genomic_DNA"/>
</dbReference>
<evidence type="ECO:0000256" key="2">
    <source>
        <dbReference type="ARBA" id="ARBA00023002"/>
    </source>
</evidence>
<evidence type="ECO:0000313" key="6">
    <source>
        <dbReference type="EMBL" id="GGY90237.1"/>
    </source>
</evidence>
<dbReference type="Pfam" id="PF00171">
    <property type="entry name" value="Aldedh"/>
    <property type="match status" value="1"/>
</dbReference>
<sequence length="483" mass="51496">MQLKDPTLLRQQAYIDGAWLDADNGETHPVTNPATGEHLGTIPMMGAAETRRAIEAANAAWPAWRKKTAKERAAVLRKWYDLIMANADDLALLMTTEQGKPLAEAKGEVAFGASFIEWFAEEAKRVHGDTLASPWPDRRLIVTKEPIGVCAAITPWNFPIAMITRKVGPALAAGCPMVLKPAEATPFSALALAVLAEQAGVPPGVFSVVTGSPKEIGAEMCANPIVRKLTFTGSTAVGRILMQQCAPTIKKLSLELGGNAPFIVFDDADLDAAVEGAIASKYRNAGQTCVCANRIYVQDGIYEAFAEKFTAAVNKLKVGNGVEQGVTQGPLIDEKAVQKVEQHVADALAKGGRVLTGGKRHALGHSFFQPTVIADASNDMIVAGEETFGPLAPLFRFKTDDEAVALANSTEFGLAAYFYSRDIGRIWRVSEGLESGMVGVNTGLISNEIAPFGGVKQSGLGREGSKYGIDDYLVIKYICLGGM</sequence>
<dbReference type="OrthoDB" id="6187633at2"/>
<dbReference type="Gene3D" id="3.40.309.10">
    <property type="entry name" value="Aldehyde Dehydrogenase, Chain A, domain 2"/>
    <property type="match status" value="1"/>
</dbReference>
<dbReference type="PANTHER" id="PTHR43353:SF5">
    <property type="entry name" value="SUCCINATE-SEMIALDEHYDE DEHYDROGENASE, MITOCHONDRIAL"/>
    <property type="match status" value="1"/>
</dbReference>
<dbReference type="InterPro" id="IPR029510">
    <property type="entry name" value="Ald_DH_CS_GLU"/>
</dbReference>
<dbReference type="PANTHER" id="PTHR43353">
    <property type="entry name" value="SUCCINATE-SEMIALDEHYDE DEHYDROGENASE, MITOCHONDRIAL"/>
    <property type="match status" value="1"/>
</dbReference>
<dbReference type="Proteomes" id="UP000294359">
    <property type="component" value="Chromosome"/>
</dbReference>
<evidence type="ECO:0000256" key="1">
    <source>
        <dbReference type="ARBA" id="ARBA00009986"/>
    </source>
</evidence>
<dbReference type="CDD" id="cd07103">
    <property type="entry name" value="ALDH_F5_SSADH_GabD"/>
    <property type="match status" value="1"/>
</dbReference>
<dbReference type="FunFam" id="3.40.605.10:FF:000026">
    <property type="entry name" value="Aldehyde dehydrogenase, putative"/>
    <property type="match status" value="1"/>
</dbReference>
<dbReference type="EMBL" id="CP038026">
    <property type="protein sequence ID" value="QBQ37446.1"/>
    <property type="molecule type" value="Genomic_DNA"/>
</dbReference>
<feature type="active site" evidence="3">
    <location>
        <position position="255"/>
    </location>
</feature>
<gene>
    <name evidence="6" type="primary">gabD</name>
    <name evidence="7" type="ORF">E1742_15705</name>
    <name evidence="6" type="ORF">GCM10007388_24380</name>
</gene>